<keyword evidence="2" id="KW-1185">Reference proteome</keyword>
<evidence type="ECO:0000313" key="2">
    <source>
        <dbReference type="Proteomes" id="UP001165283"/>
    </source>
</evidence>
<comment type="caution">
    <text evidence="1">The sequence shown here is derived from an EMBL/GenBank/DDBJ whole genome shotgun (WGS) entry which is preliminary data.</text>
</comment>
<proteinExistence type="predicted"/>
<sequence length="117" mass="13028">MPELQPSTLRVDPDKIRSMISTYENAANRVYSILTDLNRRGRIEVPWAADRVSVEMTSHYNAQVFDGEYSTYAAIKKYESELRAVTRTLRDILAGYERTEAEAEAAVLAAGRPGGGS</sequence>
<dbReference type="EMBL" id="JAGSOV010000090">
    <property type="protein sequence ID" value="MCO1660730.1"/>
    <property type="molecule type" value="Genomic_DNA"/>
</dbReference>
<protein>
    <recommendedName>
        <fullName evidence="3">PE family protein</fullName>
    </recommendedName>
</protein>
<evidence type="ECO:0000313" key="1">
    <source>
        <dbReference type="EMBL" id="MCO1660730.1"/>
    </source>
</evidence>
<name>A0ABT1ACE5_9PSEU</name>
<organism evidence="1 2">
    <name type="scientific">Pseudonocardia humida</name>
    <dbReference type="NCBI Taxonomy" id="2800819"/>
    <lineage>
        <taxon>Bacteria</taxon>
        <taxon>Bacillati</taxon>
        <taxon>Actinomycetota</taxon>
        <taxon>Actinomycetes</taxon>
        <taxon>Pseudonocardiales</taxon>
        <taxon>Pseudonocardiaceae</taxon>
        <taxon>Pseudonocardia</taxon>
    </lineage>
</organism>
<gene>
    <name evidence="1" type="ORF">KDL28_37340</name>
</gene>
<evidence type="ECO:0008006" key="3">
    <source>
        <dbReference type="Google" id="ProtNLM"/>
    </source>
</evidence>
<dbReference type="Proteomes" id="UP001165283">
    <property type="component" value="Unassembled WGS sequence"/>
</dbReference>
<reference evidence="1" key="1">
    <citation type="submission" date="2021-04" db="EMBL/GenBank/DDBJ databases">
        <title>Pseudonocardia sp. nov., isolated from sandy soil of mangrove forest.</title>
        <authorList>
            <person name="Zan Z."/>
            <person name="Huang R."/>
            <person name="Liu W."/>
        </authorList>
    </citation>
    <scope>NUCLEOTIDE SEQUENCE</scope>
    <source>
        <strain evidence="1">S2-4</strain>
    </source>
</reference>
<accession>A0ABT1ACE5</accession>
<dbReference type="RefSeq" id="WP_252446267.1">
    <property type="nucleotide sequence ID" value="NZ_JAGSOV010000090.1"/>
</dbReference>